<dbReference type="Gene3D" id="1.10.10.10">
    <property type="entry name" value="Winged helix-like DNA-binding domain superfamily/Winged helix DNA-binding domain"/>
    <property type="match status" value="1"/>
</dbReference>
<organism evidence="6 7">
    <name type="scientific">Loigolactobacillus binensis</name>
    <dbReference type="NCBI Taxonomy" id="2559922"/>
    <lineage>
        <taxon>Bacteria</taxon>
        <taxon>Bacillati</taxon>
        <taxon>Bacillota</taxon>
        <taxon>Bacilli</taxon>
        <taxon>Lactobacillales</taxon>
        <taxon>Lactobacillaceae</taxon>
        <taxon>Loigolactobacillus</taxon>
    </lineage>
</organism>
<dbReference type="InterPro" id="IPR000847">
    <property type="entry name" value="LysR_HTH_N"/>
</dbReference>
<dbReference type="InterPro" id="IPR005119">
    <property type="entry name" value="LysR_subst-bd"/>
</dbReference>
<evidence type="ECO:0000256" key="3">
    <source>
        <dbReference type="ARBA" id="ARBA00023125"/>
    </source>
</evidence>
<dbReference type="PANTHER" id="PTHR30419">
    <property type="entry name" value="HTH-TYPE TRANSCRIPTIONAL REGULATOR YBHD"/>
    <property type="match status" value="1"/>
</dbReference>
<dbReference type="SUPFAM" id="SSF46785">
    <property type="entry name" value="Winged helix' DNA-binding domain"/>
    <property type="match status" value="1"/>
</dbReference>
<keyword evidence="3" id="KW-0238">DNA-binding</keyword>
<dbReference type="PANTHER" id="PTHR30419:SF28">
    <property type="entry name" value="HTH-TYPE TRANSCRIPTIONAL REGULATOR BSDA"/>
    <property type="match status" value="1"/>
</dbReference>
<dbReference type="PROSITE" id="PS50931">
    <property type="entry name" value="HTH_LYSR"/>
    <property type="match status" value="1"/>
</dbReference>
<dbReference type="InterPro" id="IPR036390">
    <property type="entry name" value="WH_DNA-bd_sf"/>
</dbReference>
<evidence type="ECO:0000256" key="4">
    <source>
        <dbReference type="ARBA" id="ARBA00023163"/>
    </source>
</evidence>
<evidence type="ECO:0000259" key="5">
    <source>
        <dbReference type="PROSITE" id="PS50931"/>
    </source>
</evidence>
<feature type="domain" description="HTH lysR-type" evidence="5">
    <location>
        <begin position="1"/>
        <end position="58"/>
    </location>
</feature>
<reference evidence="7" key="1">
    <citation type="journal article" date="2019" name="Int. J. Syst. Evol. Microbiol.">
        <title>The Global Catalogue of Microorganisms (GCM) 10K type strain sequencing project: providing services to taxonomists for standard genome sequencing and annotation.</title>
        <authorList>
            <consortium name="The Broad Institute Genomics Platform"/>
            <consortium name="The Broad Institute Genome Sequencing Center for Infectious Disease"/>
            <person name="Wu L."/>
            <person name="Ma J."/>
        </authorList>
    </citation>
    <scope>NUCLEOTIDE SEQUENCE [LARGE SCALE GENOMIC DNA]</scope>
    <source>
        <strain evidence="7">CCM 8925</strain>
    </source>
</reference>
<dbReference type="PRINTS" id="PR00039">
    <property type="entry name" value="HTHLYSR"/>
</dbReference>
<dbReference type="Proteomes" id="UP001597104">
    <property type="component" value="Unassembled WGS sequence"/>
</dbReference>
<dbReference type="EMBL" id="JBHTIO010000028">
    <property type="protein sequence ID" value="MFD0897192.1"/>
    <property type="molecule type" value="Genomic_DNA"/>
</dbReference>
<keyword evidence="4" id="KW-0804">Transcription</keyword>
<comment type="similarity">
    <text evidence="1">Belongs to the LysR transcriptional regulatory family.</text>
</comment>
<evidence type="ECO:0000256" key="1">
    <source>
        <dbReference type="ARBA" id="ARBA00009437"/>
    </source>
</evidence>
<keyword evidence="7" id="KW-1185">Reference proteome</keyword>
<gene>
    <name evidence="6" type="ORF">ACFQZ7_05500</name>
</gene>
<evidence type="ECO:0000256" key="2">
    <source>
        <dbReference type="ARBA" id="ARBA00023015"/>
    </source>
</evidence>
<proteinExistence type="inferred from homology"/>
<dbReference type="Pfam" id="PF00126">
    <property type="entry name" value="HTH_1"/>
    <property type="match status" value="1"/>
</dbReference>
<name>A0ABW3EAH2_9LACO</name>
<protein>
    <submittedName>
        <fullName evidence="6">LysR family transcriptional regulator</fullName>
    </submittedName>
</protein>
<dbReference type="CDD" id="cd08434">
    <property type="entry name" value="PBP2_GltC_like"/>
    <property type="match status" value="1"/>
</dbReference>
<comment type="caution">
    <text evidence="6">The sequence shown here is derived from an EMBL/GenBank/DDBJ whole genome shotgun (WGS) entry which is preliminary data.</text>
</comment>
<accession>A0ABW3EAH2</accession>
<dbReference type="SUPFAM" id="SSF53850">
    <property type="entry name" value="Periplasmic binding protein-like II"/>
    <property type="match status" value="1"/>
</dbReference>
<evidence type="ECO:0000313" key="7">
    <source>
        <dbReference type="Proteomes" id="UP001597104"/>
    </source>
</evidence>
<dbReference type="InterPro" id="IPR050950">
    <property type="entry name" value="HTH-type_LysR_regulators"/>
</dbReference>
<dbReference type="InterPro" id="IPR036388">
    <property type="entry name" value="WH-like_DNA-bd_sf"/>
</dbReference>
<dbReference type="Pfam" id="PF03466">
    <property type="entry name" value="LysR_substrate"/>
    <property type="match status" value="1"/>
</dbReference>
<dbReference type="Gene3D" id="3.40.190.290">
    <property type="match status" value="1"/>
</dbReference>
<dbReference type="RefSeq" id="WP_137637662.1">
    <property type="nucleotide sequence ID" value="NZ_BJDN01000011.1"/>
</dbReference>
<sequence>MNLRHLIFFRELARTQYMAEAAENLDISQPSLSYAISHLEQELGAPLFEKTGRNIKLTAIGKTYLAFVERALDELDHGDELIAQLLDVTAGHIRLGFTYTLGQRLVPELVTEFQKQQSNRQITFSFSQNNTTELLTGLLNDQYDFVLSSYIAKIGNQSLRDKLTFVPLVKQEIVLAVPNKHPLARFDTISLKQIQNYPLIYFTKNSGLRPLLDQLLQTAHVQPNIQSEIEEDHTVIGFVQYGYGIALVPNLPQLDRRLVHIIHLKEADAKHQIYLVLKDNHFIAPSATRFQNFVERYCQENFTTPQRLL</sequence>
<keyword evidence="2" id="KW-0805">Transcription regulation</keyword>
<evidence type="ECO:0000313" key="6">
    <source>
        <dbReference type="EMBL" id="MFD0897192.1"/>
    </source>
</evidence>